<evidence type="ECO:0000313" key="2">
    <source>
        <dbReference type="Proteomes" id="UP001304050"/>
    </source>
</evidence>
<keyword evidence="2" id="KW-1185">Reference proteome</keyword>
<sequence>MKMRYFKRTRWFEAYFEIEERRILDRFYDRLSEGSDHQFWIGRCYLAISLNRRETRAGESNAGAV</sequence>
<gene>
    <name evidence="1" type="ORF">U8465_07765</name>
</gene>
<organism evidence="1 2">
    <name type="scientific">Rhizobium mulingense</name>
    <dbReference type="NCBI Taxonomy" id="3031128"/>
    <lineage>
        <taxon>Bacteria</taxon>
        <taxon>Pseudomonadati</taxon>
        <taxon>Pseudomonadota</taxon>
        <taxon>Alphaproteobacteria</taxon>
        <taxon>Hyphomicrobiales</taxon>
        <taxon>Rhizobiaceae</taxon>
        <taxon>Rhizobium/Agrobacterium group</taxon>
        <taxon>Rhizobium</taxon>
    </lineage>
</organism>
<dbReference type="EMBL" id="JAYESG010000003">
    <property type="protein sequence ID" value="MEA3517023.1"/>
    <property type="molecule type" value="Genomic_DNA"/>
</dbReference>
<accession>A0ACC6MUQ2</accession>
<protein>
    <submittedName>
        <fullName evidence="1">Uncharacterized protein</fullName>
    </submittedName>
</protein>
<reference evidence="1" key="1">
    <citation type="submission" date="2023-12" db="EMBL/GenBank/DDBJ databases">
        <title>Diversity of Rhizobium in root nodule of phaseolus vulgaris.</title>
        <authorList>
            <person name="Wang H."/>
        </authorList>
    </citation>
    <scope>NUCLEOTIDE SEQUENCE</scope>
    <source>
        <strain evidence="1">MJ31</strain>
    </source>
</reference>
<dbReference type="Proteomes" id="UP001304050">
    <property type="component" value="Unassembled WGS sequence"/>
</dbReference>
<evidence type="ECO:0000313" key="1">
    <source>
        <dbReference type="EMBL" id="MEA3517023.1"/>
    </source>
</evidence>
<comment type="caution">
    <text evidence="1">The sequence shown here is derived from an EMBL/GenBank/DDBJ whole genome shotgun (WGS) entry which is preliminary data.</text>
</comment>
<proteinExistence type="predicted"/>
<name>A0ACC6MUQ2_9HYPH</name>